<dbReference type="Gene3D" id="3.40.1740.10">
    <property type="entry name" value="VC0467-like"/>
    <property type="match status" value="1"/>
</dbReference>
<dbReference type="AlphaFoldDB" id="A0A7S2JZ41"/>
<protein>
    <submittedName>
        <fullName evidence="1">Uncharacterized protein</fullName>
    </submittedName>
</protein>
<gene>
    <name evidence="1" type="ORF">LDAN0321_LOCUS3156</name>
</gene>
<evidence type="ECO:0000313" key="1">
    <source>
        <dbReference type="EMBL" id="CAD9561673.1"/>
    </source>
</evidence>
<reference evidence="1" key="1">
    <citation type="submission" date="2021-01" db="EMBL/GenBank/DDBJ databases">
        <authorList>
            <person name="Corre E."/>
            <person name="Pelletier E."/>
            <person name="Niang G."/>
            <person name="Scheremetjew M."/>
            <person name="Finn R."/>
            <person name="Kale V."/>
            <person name="Holt S."/>
            <person name="Cochrane G."/>
            <person name="Meng A."/>
            <person name="Brown T."/>
            <person name="Cohen L."/>
        </authorList>
    </citation>
    <scope>NUCLEOTIDE SEQUENCE</scope>
    <source>
        <strain evidence="1">B650</strain>
    </source>
</reference>
<name>A0A7S2JZ41_9STRA</name>
<dbReference type="Pfam" id="PF02622">
    <property type="entry name" value="DUF179"/>
    <property type="match status" value="1"/>
</dbReference>
<dbReference type="EMBL" id="HBGY01005202">
    <property type="protein sequence ID" value="CAD9561673.1"/>
    <property type="molecule type" value="Transcribed_RNA"/>
</dbReference>
<dbReference type="InterPro" id="IPR003774">
    <property type="entry name" value="AlgH-like"/>
</dbReference>
<accession>A0A7S2JZ41</accession>
<sequence>MTSTSVKRALYRSLLRSVRPFTPFYASQSLDGNAKALPALLHRSWISSMMPTPEEREEKTCHMTRQSTDSSTLFHTLLIEAMVGDAWMRFPLQIDSADETLVALIRREFRRPAEAHTHTVKARIDCAFQALCQLNQKLSWAETLSAHEAKDKINKKVRPVEGVRRINAKNAFQTGAYLIAHPLQTGYFSKTVVVILDHSEEGGTYGLIINRSKEKTFQEILQVDGMPEKLVESFGKNQMRDGGPVHVSIQMMYSCSPDEEAQYALGGSVLPFVAEDYDCSFSDSNSVSASTKTSAATIAGRITVTSDNLTSPEALKDKIQTQAMHSDEAIFFRGNVGRASELVLEGSSANDNESGDGHKRLNSHDFSFFSGSSVWESGQLESEIERGFWLTASGPPAIALSGEYDEFRGQQLWLSMLSALGEGEGDLARLLINDDGNSPNGKACDVINI</sequence>
<proteinExistence type="predicted"/>
<organism evidence="1">
    <name type="scientific">Leptocylindrus danicus</name>
    <dbReference type="NCBI Taxonomy" id="163516"/>
    <lineage>
        <taxon>Eukaryota</taxon>
        <taxon>Sar</taxon>
        <taxon>Stramenopiles</taxon>
        <taxon>Ochrophyta</taxon>
        <taxon>Bacillariophyta</taxon>
        <taxon>Coscinodiscophyceae</taxon>
        <taxon>Chaetocerotophycidae</taxon>
        <taxon>Leptocylindrales</taxon>
        <taxon>Leptocylindraceae</taxon>
        <taxon>Leptocylindrus</taxon>
    </lineage>
</organism>
<dbReference type="PANTHER" id="PTHR31984:SF17">
    <property type="entry name" value="TRANSCRIPTIONAL REGULATOR"/>
    <property type="match status" value="1"/>
</dbReference>
<dbReference type="PANTHER" id="PTHR31984">
    <property type="entry name" value="TRANSPORTER, PUTATIVE (DUF179)-RELATED"/>
    <property type="match status" value="1"/>
</dbReference>
<dbReference type="SUPFAM" id="SSF143456">
    <property type="entry name" value="VC0467-like"/>
    <property type="match status" value="2"/>
</dbReference>